<proteinExistence type="predicted"/>
<comment type="caution">
    <text evidence="4">The sequence shown here is derived from an EMBL/GenBank/DDBJ whole genome shotgun (WGS) entry which is preliminary data.</text>
</comment>
<feature type="transmembrane region" description="Helical" evidence="2">
    <location>
        <begin position="21"/>
        <end position="41"/>
    </location>
</feature>
<organism evidence="4 5">
    <name type="scientific">Ulvibacterium marinum</name>
    <dbReference type="NCBI Taxonomy" id="2419782"/>
    <lineage>
        <taxon>Bacteria</taxon>
        <taxon>Pseudomonadati</taxon>
        <taxon>Bacteroidota</taxon>
        <taxon>Flavobacteriia</taxon>
        <taxon>Flavobacteriales</taxon>
        <taxon>Flavobacteriaceae</taxon>
        <taxon>Ulvibacterium</taxon>
    </lineage>
</organism>
<dbReference type="Proteomes" id="UP000276603">
    <property type="component" value="Unassembled WGS sequence"/>
</dbReference>
<evidence type="ECO:0000313" key="4">
    <source>
        <dbReference type="EMBL" id="RKN83697.1"/>
    </source>
</evidence>
<dbReference type="Pfam" id="PF03372">
    <property type="entry name" value="Exo_endo_phos"/>
    <property type="match status" value="1"/>
</dbReference>
<dbReference type="AlphaFoldDB" id="A0A3B0CH87"/>
<reference evidence="4 5" key="1">
    <citation type="submission" date="2018-10" db="EMBL/GenBank/DDBJ databases">
        <title>Ulvibacterium marinum gen. nov., sp. nov., a novel marine bacterium of the family Flavobacteriaceae, isolated from a culture of the green alga Ulva prolifera.</title>
        <authorList>
            <person name="Zhang Z."/>
        </authorList>
    </citation>
    <scope>NUCLEOTIDE SEQUENCE [LARGE SCALE GENOMIC DNA]</scope>
    <source>
        <strain evidence="4 5">CCMM003</strain>
    </source>
</reference>
<keyword evidence="2" id="KW-0472">Membrane</keyword>
<evidence type="ECO:0000259" key="3">
    <source>
        <dbReference type="Pfam" id="PF03372"/>
    </source>
</evidence>
<dbReference type="GO" id="GO:0004519">
    <property type="term" value="F:endonuclease activity"/>
    <property type="evidence" value="ECO:0007669"/>
    <property type="project" value="UniProtKB-KW"/>
</dbReference>
<dbReference type="InterPro" id="IPR036691">
    <property type="entry name" value="Endo/exonu/phosph_ase_sf"/>
</dbReference>
<name>A0A3B0CH87_9FLAO</name>
<keyword evidence="4" id="KW-0255">Endonuclease</keyword>
<keyword evidence="2" id="KW-0812">Transmembrane</keyword>
<sequence length="313" mass="35813">MTLIALIAYFIKFDVELRFDMFFVLVLSGCFVFQLVKIFPFTPLADYEVLPPEASDENRMLSLYTANVYQENKKPEALLSEIKRYDPDIIVLTETNKRWTAVLQKNLKSAYAYQVSIPLENTYGMLVGSKYPLYGSEVKYIVDDSIPSIHTKIILPKQDTIQLFAIHPRPPLPGHNLKSTGRDAELMEIAKLSRASNYSVIVTGDFNDVAWSGTTGLFHNMSGLLDMRKGLGFYNTYHAKYPIFRWPLDHIFISPEFRNVALELGGKIHSDHIPMYVKLSFEPEGKEKHRVPLPTQEETERANEMVRKGKLAN</sequence>
<keyword evidence="4" id="KW-0269">Exonuclease</keyword>
<keyword evidence="4" id="KW-0378">Hydrolase</keyword>
<dbReference type="Gene3D" id="3.60.10.10">
    <property type="entry name" value="Endonuclease/exonuclease/phosphatase"/>
    <property type="match status" value="1"/>
</dbReference>
<evidence type="ECO:0000256" key="2">
    <source>
        <dbReference type="SAM" id="Phobius"/>
    </source>
</evidence>
<dbReference type="EMBL" id="RBCJ01000001">
    <property type="protein sequence ID" value="RKN83697.1"/>
    <property type="molecule type" value="Genomic_DNA"/>
</dbReference>
<feature type="region of interest" description="Disordered" evidence="1">
    <location>
        <begin position="287"/>
        <end position="313"/>
    </location>
</feature>
<feature type="compositionally biased region" description="Basic and acidic residues" evidence="1">
    <location>
        <begin position="298"/>
        <end position="307"/>
    </location>
</feature>
<keyword evidence="2" id="KW-1133">Transmembrane helix</keyword>
<dbReference type="SUPFAM" id="SSF56219">
    <property type="entry name" value="DNase I-like"/>
    <property type="match status" value="1"/>
</dbReference>
<accession>A0A3B0CH87</accession>
<protein>
    <submittedName>
        <fullName evidence="4">Endonuclease/exonuclease/phosphatase family protein</fullName>
    </submittedName>
</protein>
<keyword evidence="4" id="KW-0540">Nuclease</keyword>
<evidence type="ECO:0000313" key="5">
    <source>
        <dbReference type="Proteomes" id="UP000276603"/>
    </source>
</evidence>
<dbReference type="GO" id="GO:0004527">
    <property type="term" value="F:exonuclease activity"/>
    <property type="evidence" value="ECO:0007669"/>
    <property type="project" value="UniProtKB-KW"/>
</dbReference>
<feature type="domain" description="Endonuclease/exonuclease/phosphatase" evidence="3">
    <location>
        <begin position="65"/>
        <end position="272"/>
    </location>
</feature>
<dbReference type="OrthoDB" id="9796594at2"/>
<gene>
    <name evidence="4" type="ORF">D7Z94_06490</name>
</gene>
<evidence type="ECO:0000256" key="1">
    <source>
        <dbReference type="SAM" id="MobiDB-lite"/>
    </source>
</evidence>
<keyword evidence="5" id="KW-1185">Reference proteome</keyword>
<dbReference type="InterPro" id="IPR005135">
    <property type="entry name" value="Endo/exonuclease/phosphatase"/>
</dbReference>